<sequence>MLSKRRRSGPASAVSTVTAAAVATGSMAAVGFAVASFDRSCSLARHVAEGPLQRRSPALFLRRHSFGPRRGLHLREAVAVSASCELELAADGVENDRPKADEDYAQSSKVRRGFFKAPQVGSSGSEMQPESGVPAAVFAEPESGVPGGEDPLMAFSSGGSSSSSGGSSSSSLGSSTGGRVAPGSQRQSSVPEFHSRSSPGLPEVVQLEAGSRGVTAKQKRARRQVEQLLQQGGHSGQQLLSVLEACAAVGLVKEVERLLDSRRKSGAEPSLEVLETAVSACTRFGQWARALDFLGEARQQRLDPAGGHACNHALRSSCRAADGWPAAIQLLGLLHEQRVPRSSSDYAEVMRSSLSKTRERAEAADDVIKLWTEMEELGLDSRRQDVFVTAARACEAGRLWQLALDVLRQVEVLPSLDFSQKVQTSAVKACAKALLWQHAILLLMPPAPRAGVGQEAPGLQAWQALDVAAACSTAIACRSAGRWEEAAFILKLSENLPDFVVQDGRRSKIIRRKFSL</sequence>
<name>A0A813JAU0_POLGL</name>
<feature type="region of interest" description="Disordered" evidence="1">
    <location>
        <begin position="138"/>
        <end position="219"/>
    </location>
</feature>
<reference evidence="2" key="1">
    <citation type="submission" date="2021-02" db="EMBL/GenBank/DDBJ databases">
        <authorList>
            <person name="Dougan E. K."/>
            <person name="Rhodes N."/>
            <person name="Thang M."/>
            <person name="Chan C."/>
        </authorList>
    </citation>
    <scope>NUCLEOTIDE SEQUENCE</scope>
</reference>
<dbReference type="EMBL" id="CAJNNW010024439">
    <property type="protein sequence ID" value="CAE8672448.1"/>
    <property type="molecule type" value="Genomic_DNA"/>
</dbReference>
<dbReference type="Proteomes" id="UP000626109">
    <property type="component" value="Unassembled WGS sequence"/>
</dbReference>
<accession>A0A813JAU0</accession>
<evidence type="ECO:0000313" key="2">
    <source>
        <dbReference type="EMBL" id="CAE8672448.1"/>
    </source>
</evidence>
<comment type="caution">
    <text evidence="2">The sequence shown here is derived from an EMBL/GenBank/DDBJ whole genome shotgun (WGS) entry which is preliminary data.</text>
</comment>
<protein>
    <submittedName>
        <fullName evidence="2">Uncharacterized protein</fullName>
    </submittedName>
</protein>
<dbReference type="InterPro" id="IPR011990">
    <property type="entry name" value="TPR-like_helical_dom_sf"/>
</dbReference>
<proteinExistence type="predicted"/>
<feature type="compositionally biased region" description="Low complexity" evidence="1">
    <location>
        <begin position="156"/>
        <end position="178"/>
    </location>
</feature>
<organism evidence="2 3">
    <name type="scientific">Polarella glacialis</name>
    <name type="common">Dinoflagellate</name>
    <dbReference type="NCBI Taxonomy" id="89957"/>
    <lineage>
        <taxon>Eukaryota</taxon>
        <taxon>Sar</taxon>
        <taxon>Alveolata</taxon>
        <taxon>Dinophyceae</taxon>
        <taxon>Suessiales</taxon>
        <taxon>Suessiaceae</taxon>
        <taxon>Polarella</taxon>
    </lineage>
</organism>
<gene>
    <name evidence="2" type="ORF">PGLA2088_LOCUS18075</name>
</gene>
<dbReference type="Gene3D" id="1.25.40.10">
    <property type="entry name" value="Tetratricopeptide repeat domain"/>
    <property type="match status" value="1"/>
</dbReference>
<evidence type="ECO:0000313" key="3">
    <source>
        <dbReference type="Proteomes" id="UP000626109"/>
    </source>
</evidence>
<evidence type="ECO:0000256" key="1">
    <source>
        <dbReference type="SAM" id="MobiDB-lite"/>
    </source>
</evidence>
<dbReference type="AlphaFoldDB" id="A0A813JAU0"/>